<reference evidence="2 3" key="1">
    <citation type="submission" date="2022-05" db="EMBL/GenBank/DDBJ databases">
        <authorList>
            <person name="Park J.-S."/>
        </authorList>
    </citation>
    <scope>NUCLEOTIDE SEQUENCE [LARGE SCALE GENOMIC DNA]</scope>
    <source>
        <strain evidence="2 3">2012CJ34-2</strain>
    </source>
</reference>
<organism evidence="2 3">
    <name type="scientific">Parendozoicomonas callyspongiae</name>
    <dbReference type="NCBI Taxonomy" id="2942213"/>
    <lineage>
        <taxon>Bacteria</taxon>
        <taxon>Pseudomonadati</taxon>
        <taxon>Pseudomonadota</taxon>
        <taxon>Gammaproteobacteria</taxon>
        <taxon>Oceanospirillales</taxon>
        <taxon>Endozoicomonadaceae</taxon>
        <taxon>Parendozoicomonas</taxon>
    </lineage>
</organism>
<dbReference type="EMBL" id="JAMFLX010000011">
    <property type="protein sequence ID" value="MCL6270201.1"/>
    <property type="molecule type" value="Genomic_DNA"/>
</dbReference>
<comment type="caution">
    <text evidence="2">The sequence shown here is derived from an EMBL/GenBank/DDBJ whole genome shotgun (WGS) entry which is preliminary data.</text>
</comment>
<gene>
    <name evidence="2" type="ORF">M3P05_09715</name>
</gene>
<protein>
    <submittedName>
        <fullName evidence="2">Uncharacterized protein</fullName>
    </submittedName>
</protein>
<accession>A0ABT0PG18</accession>
<evidence type="ECO:0000313" key="2">
    <source>
        <dbReference type="EMBL" id="MCL6270201.1"/>
    </source>
</evidence>
<dbReference type="Proteomes" id="UP001203338">
    <property type="component" value="Unassembled WGS sequence"/>
</dbReference>
<name>A0ABT0PG18_9GAMM</name>
<evidence type="ECO:0000313" key="3">
    <source>
        <dbReference type="Proteomes" id="UP001203338"/>
    </source>
</evidence>
<proteinExistence type="predicted"/>
<dbReference type="RefSeq" id="WP_249699370.1">
    <property type="nucleotide sequence ID" value="NZ_JAMFLX010000011.1"/>
</dbReference>
<keyword evidence="1" id="KW-0732">Signal</keyword>
<evidence type="ECO:0000256" key="1">
    <source>
        <dbReference type="SAM" id="SignalP"/>
    </source>
</evidence>
<keyword evidence="3" id="KW-1185">Reference proteome</keyword>
<sequence>MFSAPSRISALLSLFLLTQLCISPTAFSVLSSDPQFDEKLTESLPPDLAHHIQDNEQSHRRITLFPGDENWITTSSDDSPEEQLQIKKIRLCLNRATGSQLHTYGLPKTYWLIYLPTDDVSFSVTGHSHDLSLLFRIDCSDTGATFTTHWESDYIEESWSHTAWLVSIGHTSASKPSFALPLIILTSLPRISLQMRHYLVSGQVNYLNQMAANWHLEKEELLRVITQVQDIHHIPGSDRTKHSIIAEKLEVAARNAHAYAMGLSAMAKAEPKLNHPVDFYLDNRPVQAKCYSTPAATVKAISDHWEKYKKDARFYNGLYMVPRDRHDQLRKVIHSAKETETRSRLEQILRQSGATRLDDLIVPGVADYIDLKASQIPGTVSELEEEYMTLYLATYRQLFRAMFFRHLLTGAMSGATLEYIHYVIENVFNLTVKDQRTPTQRIIGHAAYDAIASSGTFLLHAKTGLPAPICGAIINSSLRIINNNLRNALYEDENDIFISGTINVLGEEFFSEAGATALRNTRGGQIAGALGGLMIWKWLTYLRG</sequence>
<feature type="signal peptide" evidence="1">
    <location>
        <begin position="1"/>
        <end position="28"/>
    </location>
</feature>
<feature type="chain" id="PRO_5045562176" evidence="1">
    <location>
        <begin position="29"/>
        <end position="544"/>
    </location>
</feature>